<evidence type="ECO:0000313" key="2">
    <source>
        <dbReference type="Proteomes" id="UP000632766"/>
    </source>
</evidence>
<gene>
    <name evidence="1" type="ORF">I8748_13960</name>
</gene>
<dbReference type="Proteomes" id="UP000632766">
    <property type="component" value="Unassembled WGS sequence"/>
</dbReference>
<reference evidence="1 2" key="1">
    <citation type="journal article" date="2021" name="Int. J. Syst. Evol. Microbiol.">
        <title>Amazonocrinis nigriterrae gen. nov., sp. nov., Atlanticothrix silvestris gen. nov., sp. nov. and Dendronalium phyllosphericum gen. nov., sp. nov., nostocacean cyanobacteria from Brazilian environments.</title>
        <authorList>
            <person name="Alvarenga D.O."/>
            <person name="Andreote A.P.D."/>
            <person name="Branco L.H.Z."/>
            <person name="Delbaje E."/>
            <person name="Cruz R.B."/>
            <person name="Varani A.M."/>
            <person name="Fiore M.F."/>
        </authorList>
    </citation>
    <scope>NUCLEOTIDE SEQUENCE [LARGE SCALE GENOMIC DNA]</scope>
    <source>
        <strain evidence="1 2">CENA67</strain>
    </source>
</reference>
<dbReference type="RefSeq" id="WP_198125161.1">
    <property type="nucleotide sequence ID" value="NZ_JAECZC010000022.1"/>
</dbReference>
<dbReference type="EMBL" id="JAECZC010000022">
    <property type="protein sequence ID" value="MBH8563278.1"/>
    <property type="molecule type" value="Genomic_DNA"/>
</dbReference>
<accession>A0A8J7HP43</accession>
<comment type="caution">
    <text evidence="1">The sequence shown here is derived from an EMBL/GenBank/DDBJ whole genome shotgun (WGS) entry which is preliminary data.</text>
</comment>
<keyword evidence="2" id="KW-1185">Reference proteome</keyword>
<protein>
    <submittedName>
        <fullName evidence="1">Uncharacterized protein</fullName>
    </submittedName>
</protein>
<sequence length="96" mass="11535">MNITSNIIPEFEKLFRQKLQLNNCRLKKKKQENNYEITTPAKDIFLMYWCEFPKIQLIYQNVGIRTEQTVVYERAIRSHINFCVTSIQKSMMIAEK</sequence>
<name>A0A8J7HP43_9NOST</name>
<evidence type="ECO:0000313" key="1">
    <source>
        <dbReference type="EMBL" id="MBH8563278.1"/>
    </source>
</evidence>
<dbReference type="AlphaFoldDB" id="A0A8J7HP43"/>
<proteinExistence type="predicted"/>
<organism evidence="1 2">
    <name type="scientific">Amazonocrinis nigriterrae CENA67</name>
    <dbReference type="NCBI Taxonomy" id="2794033"/>
    <lineage>
        <taxon>Bacteria</taxon>
        <taxon>Bacillati</taxon>
        <taxon>Cyanobacteriota</taxon>
        <taxon>Cyanophyceae</taxon>
        <taxon>Nostocales</taxon>
        <taxon>Nostocaceae</taxon>
        <taxon>Amazonocrinis</taxon>
        <taxon>Amazonocrinis nigriterrae</taxon>
    </lineage>
</organism>